<proteinExistence type="inferred from homology"/>
<evidence type="ECO:0000256" key="4">
    <source>
        <dbReference type="ARBA" id="ARBA00023033"/>
    </source>
</evidence>
<feature type="binding site" evidence="6">
    <location>
        <position position="149"/>
    </location>
    <ligand>
        <name>FMN</name>
        <dbReference type="ChEBI" id="CHEBI:58210"/>
    </ligand>
</feature>
<evidence type="ECO:0000256" key="6">
    <source>
        <dbReference type="PIRSR" id="PIRSR000337-1"/>
    </source>
</evidence>
<dbReference type="InterPro" id="IPR036661">
    <property type="entry name" value="Luciferase-like_sf"/>
</dbReference>
<dbReference type="PIRSF" id="PIRSF000337">
    <property type="entry name" value="NTA_MOA"/>
    <property type="match status" value="1"/>
</dbReference>
<keyword evidence="2 6" id="KW-0288">FMN</keyword>
<evidence type="ECO:0000256" key="3">
    <source>
        <dbReference type="ARBA" id="ARBA00023002"/>
    </source>
</evidence>
<sequence length="458" mass="49479">MTANGEPAQVHLNLFVSGCGHHTAAWRDSGSAVDRLGDITFWEELARTAERGRMDAVFFPDGQAARTDALTSGPTWFLEPLTTLSAVSRATEHIGLVASVSSTFWDPFHVARMVASLDHISGGRAGINLVTSQLDAEARNHGMDALPNHAVRYARAGEFAATLVKLWSSWPAEAVVADRQGVYTDVSQLKAVDHHDRWFSVAGPLNIPEPPQHRPVVFQAGVSEPGRDLAAAWADGVFTVAWDAQGARGFRSDVRARTAAVGRDPDTVKIMPGLVVSLGSTEEEAQRRRRHLDDLLSVEDGLRDLSSFLGVDVTGWAPDSVVPELPPPSGTDAPAGRYALVRHIVDHTAVRGGSSTGRDDRRRPTVRELLGYLAAGGGHATVVGTPEQVADEILRWVDCGAADGFNIMPPSLPDDLTEFVDHVVPLLQARGRFRRGYEGKYLRDNLLGHRSTDGRSPA</sequence>
<evidence type="ECO:0000256" key="2">
    <source>
        <dbReference type="ARBA" id="ARBA00022643"/>
    </source>
</evidence>
<feature type="binding site" evidence="6">
    <location>
        <position position="61"/>
    </location>
    <ligand>
        <name>FMN</name>
        <dbReference type="ChEBI" id="CHEBI:58210"/>
    </ligand>
</feature>
<feature type="binding site" evidence="6">
    <location>
        <position position="223"/>
    </location>
    <ligand>
        <name>FMN</name>
        <dbReference type="ChEBI" id="CHEBI:58210"/>
    </ligand>
</feature>
<evidence type="ECO:0000256" key="5">
    <source>
        <dbReference type="ARBA" id="ARBA00033748"/>
    </source>
</evidence>
<dbReference type="Gene3D" id="3.20.20.30">
    <property type="entry name" value="Luciferase-like domain"/>
    <property type="match status" value="1"/>
</dbReference>
<dbReference type="RefSeq" id="WP_110480755.1">
    <property type="nucleotide sequence ID" value="NZ_CP024988.1"/>
</dbReference>
<keyword evidence="9" id="KW-1185">Reference proteome</keyword>
<keyword evidence="1 6" id="KW-0285">Flavoprotein</keyword>
<dbReference type="AlphaFoldDB" id="A0A2Z3YLX7"/>
<protein>
    <submittedName>
        <fullName evidence="8">Nitrilotriacetate monooxygenase component A</fullName>
        <ecNumber evidence="8">1.14.14.10</ecNumber>
    </submittedName>
</protein>
<dbReference type="EMBL" id="CP024988">
    <property type="protein sequence ID" value="AWT24892.1"/>
    <property type="molecule type" value="Genomic_DNA"/>
</dbReference>
<evidence type="ECO:0000313" key="8">
    <source>
        <dbReference type="EMBL" id="AWT24892.1"/>
    </source>
</evidence>
<name>A0A2Z3YLX7_9CORY</name>
<dbReference type="KEGG" id="cpre:Csp1_00550"/>
<feature type="domain" description="Luciferase-like" evidence="7">
    <location>
        <begin position="31"/>
        <end position="401"/>
    </location>
</feature>
<keyword evidence="3 8" id="KW-0560">Oxidoreductase</keyword>
<accession>A0A2Z3YLX7</accession>
<dbReference type="InterPro" id="IPR016215">
    <property type="entry name" value="NTA_MOA"/>
</dbReference>
<comment type="similarity">
    <text evidence="5">Belongs to the NtaA/SnaA/DszA monooxygenase family.</text>
</comment>
<dbReference type="PANTHER" id="PTHR30011">
    <property type="entry name" value="ALKANESULFONATE MONOOXYGENASE-RELATED"/>
    <property type="match status" value="1"/>
</dbReference>
<evidence type="ECO:0000256" key="1">
    <source>
        <dbReference type="ARBA" id="ARBA00022630"/>
    </source>
</evidence>
<dbReference type="GO" id="GO:0018529">
    <property type="term" value="F:nitrilotriacetate monooxygenase activity"/>
    <property type="evidence" value="ECO:0007669"/>
    <property type="project" value="UniProtKB-EC"/>
</dbReference>
<dbReference type="EC" id="1.14.14.10" evidence="8"/>
<dbReference type="InterPro" id="IPR011251">
    <property type="entry name" value="Luciferase-like_dom"/>
</dbReference>
<dbReference type="CDD" id="cd01095">
    <property type="entry name" value="Nitrilotriacetate_monoxgenase"/>
    <property type="match status" value="1"/>
</dbReference>
<dbReference type="Pfam" id="PF00296">
    <property type="entry name" value="Bac_luciferase"/>
    <property type="match status" value="1"/>
</dbReference>
<reference evidence="9" key="1">
    <citation type="submission" date="2017-11" db="EMBL/GenBank/DDBJ databases">
        <title>Otitis media/interna in a cat caused by the recently described species Corynebacterium provencense.</title>
        <authorList>
            <person name="Kittl S."/>
            <person name="Brodard I."/>
            <person name="Rychener L."/>
            <person name="Jores J."/>
            <person name="Roosje P."/>
            <person name="Gobeli Brawand S."/>
        </authorList>
    </citation>
    <scope>NUCLEOTIDE SEQUENCE [LARGE SCALE GENOMIC DNA]</scope>
    <source>
        <strain evidence="9">17KM38</strain>
    </source>
</reference>
<gene>
    <name evidence="8" type="primary">ntaA_1</name>
    <name evidence="8" type="ORF">Csp1_00550</name>
</gene>
<dbReference type="STRING" id="1737425.GCA_900049755_01838"/>
<dbReference type="Proteomes" id="UP000247696">
    <property type="component" value="Chromosome"/>
</dbReference>
<dbReference type="InterPro" id="IPR051260">
    <property type="entry name" value="Diverse_substr_monoxygenases"/>
</dbReference>
<dbReference type="SUPFAM" id="SSF51679">
    <property type="entry name" value="Bacterial luciferase-like"/>
    <property type="match status" value="1"/>
</dbReference>
<evidence type="ECO:0000259" key="7">
    <source>
        <dbReference type="Pfam" id="PF00296"/>
    </source>
</evidence>
<dbReference type="NCBIfam" id="TIGR03860">
    <property type="entry name" value="FMN_nitrolo"/>
    <property type="match status" value="1"/>
</dbReference>
<keyword evidence="4 8" id="KW-0503">Monooxygenase</keyword>
<dbReference type="PANTHER" id="PTHR30011:SF16">
    <property type="entry name" value="C2H2 FINGER DOMAIN TRANSCRIPTION FACTOR (EUROFUNG)-RELATED"/>
    <property type="match status" value="1"/>
</dbReference>
<feature type="binding site" evidence="6">
    <location>
        <position position="153"/>
    </location>
    <ligand>
        <name>FMN</name>
        <dbReference type="ChEBI" id="CHEBI:58210"/>
    </ligand>
</feature>
<organism evidence="8 9">
    <name type="scientific">Corynebacterium provencense</name>
    <dbReference type="NCBI Taxonomy" id="1737425"/>
    <lineage>
        <taxon>Bacteria</taxon>
        <taxon>Bacillati</taxon>
        <taxon>Actinomycetota</taxon>
        <taxon>Actinomycetes</taxon>
        <taxon>Mycobacteriales</taxon>
        <taxon>Corynebacteriaceae</taxon>
        <taxon>Corynebacterium</taxon>
    </lineage>
</organism>
<dbReference type="OrthoDB" id="8320141at2"/>
<evidence type="ECO:0000313" key="9">
    <source>
        <dbReference type="Proteomes" id="UP000247696"/>
    </source>
</evidence>